<protein>
    <submittedName>
        <fullName evidence="1">Uncharacterized protein</fullName>
    </submittedName>
</protein>
<dbReference type="Proteomes" id="UP001732700">
    <property type="component" value="Chromosome 5D"/>
</dbReference>
<proteinExistence type="predicted"/>
<sequence length="1519" mass="169340">MFAAHAIVDSSCTKLRSVLAIGDETVVGLDPVLLQEMAASLAAIQPLLEDAERRSVKLEEEWTSSDGPREWLPAKERDMQDWLRRVTSNAYKVSDMLDVLQDTRKTTPAAAGKTRIFARRANVPQNMNPMADKLKEMKDELSNLVLESAQFELRPSDPGSILELLVTDASIDDEAKFLGRGAEINRIMAASESYGEGPIIVNIVGDDGSGRTTIAQLVFNHARFKQYARIWICLKSRELRPHEIGRSIISQASGERETSYHSRDDNMDSVKKRLGVLLDNGMKVLLVLDDADLSYADLSNEACIQLKHMLSVGGNKENSRVMVIVITQGMGRPESFTVPPLRLAPLTTPECWTIIKQQSGFTETSDNEELTNIGLVIASRCEGLPLPATVLGGILRYKDKTGWEQAKALDFYPWPGRTPSFLDFAYTSMPLSLRLCFGYFSILPVGNAVAKHDLIHQWMALRLLESSDTLSAKQLGEHCIRILQGMSLLQTTKSSDPTSGKDDTGVIMFTMHPKVHELAESLVRGSDLNNPHYIEELSSYRYALATDFSVWPSEQFIKLSDRLRALRFVGYSSMELSDDAFSSISCLRVLELKEHPMQKLPISICQLRHLGYLNLSGCSRLGTLPESFGNLIHLLHIDLSGCSRLETLPESFGNLIHLLHIDLSGCSGLVALPESFRKLIDIMHIDLSGCLKLERLPESIVQLTKLVHINLSGCSALVNLPKSLGKLINLVHISLSSCSRLDKLPQSFGKVNLLHLNLSGCHGLTKLPSSIHKLKNVTDITLSGCSRLINLPESFGKLTKLVHIDLSGCSGLVTLPESFGGLTDLRHINLSRCYGLSNLPHSFSQLENLQHLDLSFWSCFGVIRTALVGRTNLQHLNLSHSCCSLAQHQPQLQGLEEVFSKLTSLRYLNLSRFLNPILDSESVEKTQIVLEEKEVEFAGYIKCIRGLSSLEHLDLSQNMFLVDVPACLDKLGKLHTLDLSGCIRLTSIDKKIVEMKPLKTLILRNYRSLKSYQLAVQAVDDGVASYSNLVLLQDADFEELEISCLENAKSVEDAQRIRLAEKRKLKKLKLSWTSVRICQRSVEDNGVLGELVPPPSLQLLELRGYNGELCCLAAWWTNNLLNLAEVTLEDVSMCSQLPPLGVLPNLQQLVLRRMSNITRIDGGDMSFANRPESKQLSRFTIEDMDNLEHFNTRYHRGSADGGELLMFPAMNQLVIRNCSKLCFQPLPPRAYLLTMENCGRVMASACGPTKGGGPNVEADGSPPVTELFVEWCEPELDNWNLLQHLPGLRTLSIVGCRRLTRLPESIRVICSLETLKIEKFSGMTSLSQHLGDLASLRKLKITACHKLASLPDSMRKLTLLESMHLNHCTGIVDLPEWLGQLTSLRKLAFYACRNLSCLPECIRELTNLEYLNIWGCKVLTRWCESEENKSKLAHIRRIYERLASPEPGTQYPQNNDLNTGYGNGASHDSSELYYLQSQRPNGPELPRPPLQVSTASLPQQYQQALSQPVGSAQRDIYLT</sequence>
<keyword evidence="2" id="KW-1185">Reference proteome</keyword>
<dbReference type="EnsemblPlants" id="AVESA.00010b.r2.5DG0940000.2">
    <property type="protein sequence ID" value="AVESA.00010b.r2.5DG0940000.2.CDS"/>
    <property type="gene ID" value="AVESA.00010b.r2.5DG0940000"/>
</dbReference>
<evidence type="ECO:0000313" key="2">
    <source>
        <dbReference type="Proteomes" id="UP001732700"/>
    </source>
</evidence>
<evidence type="ECO:0000313" key="1">
    <source>
        <dbReference type="EnsemblPlants" id="AVESA.00010b.r2.5DG0940000.2.CDS"/>
    </source>
</evidence>
<reference evidence="1" key="1">
    <citation type="submission" date="2021-05" db="EMBL/GenBank/DDBJ databases">
        <authorList>
            <person name="Scholz U."/>
            <person name="Mascher M."/>
            <person name="Fiebig A."/>
        </authorList>
    </citation>
    <scope>NUCLEOTIDE SEQUENCE [LARGE SCALE GENOMIC DNA]</scope>
</reference>
<organism evidence="1 2">
    <name type="scientific">Avena sativa</name>
    <name type="common">Oat</name>
    <dbReference type="NCBI Taxonomy" id="4498"/>
    <lineage>
        <taxon>Eukaryota</taxon>
        <taxon>Viridiplantae</taxon>
        <taxon>Streptophyta</taxon>
        <taxon>Embryophyta</taxon>
        <taxon>Tracheophyta</taxon>
        <taxon>Spermatophyta</taxon>
        <taxon>Magnoliopsida</taxon>
        <taxon>Liliopsida</taxon>
        <taxon>Poales</taxon>
        <taxon>Poaceae</taxon>
        <taxon>BOP clade</taxon>
        <taxon>Pooideae</taxon>
        <taxon>Poodae</taxon>
        <taxon>Poeae</taxon>
        <taxon>Poeae Chloroplast Group 1 (Aveneae type)</taxon>
        <taxon>Aveninae</taxon>
        <taxon>Avena</taxon>
    </lineage>
</organism>
<accession>A0ACD5YAI7</accession>
<reference evidence="1" key="2">
    <citation type="submission" date="2025-09" db="UniProtKB">
        <authorList>
            <consortium name="EnsemblPlants"/>
        </authorList>
    </citation>
    <scope>IDENTIFICATION</scope>
</reference>
<name>A0ACD5YAI7_AVESA</name>